<dbReference type="AlphaFoldDB" id="A0A075GWH9"/>
<reference evidence="1" key="1">
    <citation type="journal article" date="2014" name="Genome Biol. Evol.">
        <title>Pangenome evidence for extensive interdomain horizontal transfer affecting lineage core and shell genes in uncultured planktonic thaumarchaeota and euryarchaeota.</title>
        <authorList>
            <person name="Deschamps P."/>
            <person name="Zivanovic Y."/>
            <person name="Moreira D."/>
            <person name="Rodriguez-Valera F."/>
            <person name="Lopez-Garcia P."/>
        </authorList>
    </citation>
    <scope>NUCLEOTIDE SEQUENCE</scope>
</reference>
<proteinExistence type="predicted"/>
<evidence type="ECO:0000313" key="1">
    <source>
        <dbReference type="EMBL" id="AIF08149.1"/>
    </source>
</evidence>
<name>A0A075GWH9_9EURY</name>
<organism evidence="1">
    <name type="scientific">uncultured marine group II/III euryarchaeote KM3_27_D02</name>
    <dbReference type="NCBI Taxonomy" id="1456428"/>
    <lineage>
        <taxon>Archaea</taxon>
        <taxon>Methanobacteriati</taxon>
        <taxon>Methanobacteriota</taxon>
        <taxon>environmental samples</taxon>
    </lineage>
</organism>
<protein>
    <submittedName>
        <fullName evidence="1">Uncharacterized protein</fullName>
    </submittedName>
</protein>
<dbReference type="EMBL" id="KF900822">
    <property type="protein sequence ID" value="AIF08149.1"/>
    <property type="molecule type" value="Genomic_DNA"/>
</dbReference>
<sequence length="137" mass="14826">MVDYSPIRGLPCAPLFPVNGSEISVLIRPRVPDADIVLLEVANVGCARDKPEQFVDDTWPVNPLCGDRWKASSEVVSHLMSEDREGPSSSPIATLNTLAEDGLDEVQILVHADAGHSGGIDALRTSPNNSEKSWTHR</sequence>
<accession>A0A075GWH9</accession>